<organism evidence="2">
    <name type="scientific">Pseudenhygromyxa salsuginis</name>
    <dbReference type="NCBI Taxonomy" id="442868"/>
    <lineage>
        <taxon>Bacteria</taxon>
        <taxon>Pseudomonadati</taxon>
        <taxon>Myxococcota</taxon>
        <taxon>Polyangia</taxon>
        <taxon>Nannocystales</taxon>
        <taxon>Nannocystaceae</taxon>
        <taxon>Pseudenhygromyxa</taxon>
    </lineage>
</organism>
<reference evidence="2" key="1">
    <citation type="journal article" date="2018" name="J. Ind. Microbiol. Biotechnol.">
        <title>Genome mining reveals uncommon alkylpyrones as type III PKS products from myxobacteria.</title>
        <authorList>
            <person name="Hug J.J."/>
            <person name="Panter F."/>
            <person name="Krug D."/>
            <person name="Muller R."/>
        </authorList>
    </citation>
    <scope>NUCLEOTIDE SEQUENCE</scope>
    <source>
        <strain evidence="2">MNa10638</strain>
    </source>
</reference>
<accession>A0A3S7UVC8</accession>
<name>A0A3S7UVC8_9BACT</name>
<proteinExistence type="predicted"/>
<protein>
    <submittedName>
        <fullName evidence="2">Uncharacterized protein</fullName>
    </submittedName>
</protein>
<feature type="region of interest" description="Disordered" evidence="1">
    <location>
        <begin position="115"/>
        <end position="135"/>
    </location>
</feature>
<dbReference type="EMBL" id="MH908882">
    <property type="protein sequence ID" value="AYM52715.1"/>
    <property type="molecule type" value="Genomic_DNA"/>
</dbReference>
<dbReference type="AlphaFoldDB" id="A0A3S7UVC8"/>
<evidence type="ECO:0000256" key="1">
    <source>
        <dbReference type="SAM" id="MobiDB-lite"/>
    </source>
</evidence>
<sequence>MYGFSQDEQLLLFMDCFGLTRLSRPKQAKTDAKVSGSESSGQVSVSADGTLGASYEDLWDKSVLWLLPEFKSAKRFDRFREREAVAHPDGCHYLTNEYGTLKIKPVSKTVLLPLRLDPPRPPKKAGSAEVSVDLSGGEDLPPINWGKSHPGTGTLRVSHDGTLLHFDGKLMVCVSLDGAKASVRWRRLIKAPEYARIEFAGDAKRTVVMLHEGKRWRVHERVAGEGKARAKEQEFEIESLAVPTVAGRFLAWQPTADTVRRRDLDSGDEQDFSVSVYEKGRKIDLKNEGMGTIFAGAGGSLLYLPPHRETIVDLVKGSEVSRKLPAKELELRQAVLDVARPYCEAARLAGVTIELGRLELDPKHKSVSVTHRLAGRESLFGALLAKYSHSAWSERQFPGGWRMSGYGSHGGISSKNNLTLDDIVEGYGALTEQGVGFAPTIGFWSDLLERDYGNKGPKDTQTLALLAQMLITTVREGAATKLDLAALGKRGAPKLAEVIEAFTHYPKRTQELPYETTRLAGPLFNRLFGAKAAELWCMLYLESKDWEHYGTHYSDINYHAIGPLLDAHPEAGKVFRAWLDDKKNKKIKDDKKWYVDQLRERLKS</sequence>
<evidence type="ECO:0000313" key="2">
    <source>
        <dbReference type="EMBL" id="AYM52715.1"/>
    </source>
</evidence>